<evidence type="ECO:0000259" key="3">
    <source>
        <dbReference type="PROSITE" id="PS50966"/>
    </source>
</evidence>
<keyword evidence="1" id="KW-0479">Metal-binding</keyword>
<proteinExistence type="predicted"/>
<gene>
    <name evidence="4" type="ORF">R3P38DRAFT_3327238</name>
</gene>
<accession>A0AAW0A5N3</accession>
<feature type="region of interest" description="Disordered" evidence="2">
    <location>
        <begin position="501"/>
        <end position="541"/>
    </location>
</feature>
<dbReference type="InterPro" id="IPR007527">
    <property type="entry name" value="Znf_SWIM"/>
</dbReference>
<feature type="compositionally biased region" description="Acidic residues" evidence="2">
    <location>
        <begin position="506"/>
        <end position="524"/>
    </location>
</feature>
<dbReference type="Proteomes" id="UP001362999">
    <property type="component" value="Unassembled WGS sequence"/>
</dbReference>
<reference evidence="4 5" key="1">
    <citation type="journal article" date="2024" name="J Genomics">
        <title>Draft genome sequencing and assembly of Favolaschia claudopus CIRM-BRFM 2984 isolated from oak limbs.</title>
        <authorList>
            <person name="Navarro D."/>
            <person name="Drula E."/>
            <person name="Chaduli D."/>
            <person name="Cazenave R."/>
            <person name="Ahrendt S."/>
            <person name="Wang J."/>
            <person name="Lipzen A."/>
            <person name="Daum C."/>
            <person name="Barry K."/>
            <person name="Grigoriev I.V."/>
            <person name="Favel A."/>
            <person name="Rosso M.N."/>
            <person name="Martin F."/>
        </authorList>
    </citation>
    <scope>NUCLEOTIDE SEQUENCE [LARGE SCALE GENOMIC DNA]</scope>
    <source>
        <strain evidence="4 5">CIRM-BRFM 2984</strain>
    </source>
</reference>
<evidence type="ECO:0000256" key="1">
    <source>
        <dbReference type="PROSITE-ProRule" id="PRU00325"/>
    </source>
</evidence>
<keyword evidence="1" id="KW-0862">Zinc</keyword>
<evidence type="ECO:0000313" key="5">
    <source>
        <dbReference type="Proteomes" id="UP001362999"/>
    </source>
</evidence>
<sequence length="619" mass="70137">MQRIPALPLHPSLANGVSLTDIQQRNREWDCKHRWLLQRYDTRSLYRQFSRLDGVKLTEKPHINLDEWLNPNSPQYNPTLASAIFHYSARTSKDERLEMKEAAWKYGYKSQIVVDGTFGVCDSRLLLFIVMGIDEEKKGNQLSSSGYDTSILAKLLKTWRASLEKFRDGKPFVVLERGALLQVFPFIVLLICKFHLRQSWRNHRNKLVKGKSAESLEVKARLRLVEEKLVATTTWDERRTSHGAPAEKGLLHLDYLSSYWLSYELWASWSDFGRYTAAGILGCGFEGSFNGLLKRKYLRRWQRGGRRLRVDVLINVIVNKRRLQGLERERALLLSKRIVRDETPTPVAFFVPDESRDTAAAQLLQNNQISAPEFDADTFKFSCYSSLATEFDEEPRVYTIQINVNGTASCNGPDFTKNGGACKHIRAAMLKIHSLRLSIPNLPIVTLPASEQEARILLARLTFDSAQKTAPPSHLSTPSPTVLAAQAINELLQVNDVAHARHDTSDDSDDSSEDELELSDDDDDNKSVATDASEDGEDLNVGHFIRRHSGITAVAIDNQAIARVTHELSRHAPKIQELSVCLRDAFANDTHFAIQQQFNALMNQMEFDSPIHPSAQSKR</sequence>
<organism evidence="4 5">
    <name type="scientific">Favolaschia claudopus</name>
    <dbReference type="NCBI Taxonomy" id="2862362"/>
    <lineage>
        <taxon>Eukaryota</taxon>
        <taxon>Fungi</taxon>
        <taxon>Dikarya</taxon>
        <taxon>Basidiomycota</taxon>
        <taxon>Agaricomycotina</taxon>
        <taxon>Agaricomycetes</taxon>
        <taxon>Agaricomycetidae</taxon>
        <taxon>Agaricales</taxon>
        <taxon>Marasmiineae</taxon>
        <taxon>Mycenaceae</taxon>
        <taxon>Favolaschia</taxon>
    </lineage>
</organism>
<evidence type="ECO:0000256" key="2">
    <source>
        <dbReference type="SAM" id="MobiDB-lite"/>
    </source>
</evidence>
<name>A0AAW0A5N3_9AGAR</name>
<dbReference type="PROSITE" id="PS50966">
    <property type="entry name" value="ZF_SWIM"/>
    <property type="match status" value="1"/>
</dbReference>
<feature type="domain" description="SWIM-type" evidence="3">
    <location>
        <begin position="398"/>
        <end position="433"/>
    </location>
</feature>
<dbReference type="GO" id="GO:0008270">
    <property type="term" value="F:zinc ion binding"/>
    <property type="evidence" value="ECO:0007669"/>
    <property type="project" value="UniProtKB-KW"/>
</dbReference>
<evidence type="ECO:0000313" key="4">
    <source>
        <dbReference type="EMBL" id="KAK7001142.1"/>
    </source>
</evidence>
<comment type="caution">
    <text evidence="4">The sequence shown here is derived from an EMBL/GenBank/DDBJ whole genome shotgun (WGS) entry which is preliminary data.</text>
</comment>
<keyword evidence="1" id="KW-0863">Zinc-finger</keyword>
<keyword evidence="5" id="KW-1185">Reference proteome</keyword>
<dbReference type="EMBL" id="JAWWNJ010000084">
    <property type="protein sequence ID" value="KAK7001142.1"/>
    <property type="molecule type" value="Genomic_DNA"/>
</dbReference>
<dbReference type="AlphaFoldDB" id="A0AAW0A5N3"/>
<protein>
    <recommendedName>
        <fullName evidence="3">SWIM-type domain-containing protein</fullName>
    </recommendedName>
</protein>